<organism evidence="2 3">
    <name type="scientific">Fimbriiglobus ruber</name>
    <dbReference type="NCBI Taxonomy" id="1908690"/>
    <lineage>
        <taxon>Bacteria</taxon>
        <taxon>Pseudomonadati</taxon>
        <taxon>Planctomycetota</taxon>
        <taxon>Planctomycetia</taxon>
        <taxon>Gemmatales</taxon>
        <taxon>Gemmataceae</taxon>
        <taxon>Fimbriiglobus</taxon>
    </lineage>
</organism>
<feature type="region of interest" description="Disordered" evidence="1">
    <location>
        <begin position="1"/>
        <end position="52"/>
    </location>
</feature>
<dbReference type="Proteomes" id="UP000214646">
    <property type="component" value="Unassembled WGS sequence"/>
</dbReference>
<dbReference type="AlphaFoldDB" id="A0A225D7V5"/>
<name>A0A225D7V5_9BACT</name>
<accession>A0A225D7V5</accession>
<sequence>MDSSRASTFPGRRRGKGQEHGEPQGVGIGKNKDGRQPTRIGQNWAVCRVPDD</sequence>
<evidence type="ECO:0000256" key="1">
    <source>
        <dbReference type="SAM" id="MobiDB-lite"/>
    </source>
</evidence>
<gene>
    <name evidence="2" type="ORF">FRUB_10599</name>
</gene>
<reference evidence="3" key="1">
    <citation type="submission" date="2017-06" db="EMBL/GenBank/DDBJ databases">
        <title>Genome analysis of Fimbriiglobus ruber SP5, the first member of the order Planctomycetales with confirmed chitinolytic capability.</title>
        <authorList>
            <person name="Ravin N.V."/>
            <person name="Rakitin A.L."/>
            <person name="Ivanova A.A."/>
            <person name="Beletsky A.V."/>
            <person name="Kulichevskaya I.S."/>
            <person name="Mardanov A.V."/>
            <person name="Dedysh S.N."/>
        </authorList>
    </citation>
    <scope>NUCLEOTIDE SEQUENCE [LARGE SCALE GENOMIC DNA]</scope>
    <source>
        <strain evidence="3">SP5</strain>
    </source>
</reference>
<evidence type="ECO:0000313" key="2">
    <source>
        <dbReference type="EMBL" id="OWK34628.1"/>
    </source>
</evidence>
<comment type="caution">
    <text evidence="2">The sequence shown here is derived from an EMBL/GenBank/DDBJ whole genome shotgun (WGS) entry which is preliminary data.</text>
</comment>
<protein>
    <submittedName>
        <fullName evidence="2">Uncharacterized protein</fullName>
    </submittedName>
</protein>
<dbReference type="EMBL" id="NIDE01000020">
    <property type="protein sequence ID" value="OWK34628.1"/>
    <property type="molecule type" value="Genomic_DNA"/>
</dbReference>
<keyword evidence="3" id="KW-1185">Reference proteome</keyword>
<proteinExistence type="predicted"/>
<evidence type="ECO:0000313" key="3">
    <source>
        <dbReference type="Proteomes" id="UP000214646"/>
    </source>
</evidence>